<proteinExistence type="predicted"/>
<dbReference type="PANTHER" id="PTHR12318:SF0">
    <property type="entry name" value="ACYL-COENZYME A DIPHOSPHATASE NUDT19"/>
    <property type="match status" value="1"/>
</dbReference>
<dbReference type="InterPro" id="IPR000086">
    <property type="entry name" value="NUDIX_hydrolase_dom"/>
</dbReference>
<dbReference type="PROSITE" id="PS51462">
    <property type="entry name" value="NUDIX"/>
    <property type="match status" value="1"/>
</dbReference>
<dbReference type="SUPFAM" id="SSF55811">
    <property type="entry name" value="Nudix"/>
    <property type="match status" value="1"/>
</dbReference>
<keyword evidence="10" id="KW-1185">Reference proteome</keyword>
<evidence type="ECO:0000256" key="7">
    <source>
        <dbReference type="SAM" id="MobiDB-lite"/>
    </source>
</evidence>
<comment type="cofactor">
    <cofactor evidence="2">
        <name>Mg(2+)</name>
        <dbReference type="ChEBI" id="CHEBI:18420"/>
    </cofactor>
</comment>
<dbReference type="InterPro" id="IPR039121">
    <property type="entry name" value="NUDT19"/>
</dbReference>
<evidence type="ECO:0000256" key="6">
    <source>
        <dbReference type="ARBA" id="ARBA00023211"/>
    </source>
</evidence>
<evidence type="ECO:0000313" key="9">
    <source>
        <dbReference type="EMBL" id="CAL1705651.1"/>
    </source>
</evidence>
<evidence type="ECO:0000313" key="10">
    <source>
        <dbReference type="Proteomes" id="UP001497453"/>
    </source>
</evidence>
<dbReference type="Pfam" id="PF00293">
    <property type="entry name" value="NUDIX"/>
    <property type="match status" value="1"/>
</dbReference>
<dbReference type="PANTHER" id="PTHR12318">
    <property type="entry name" value="TESTOSTERONE-REGULATED PROTEIN RP2"/>
    <property type="match status" value="1"/>
</dbReference>
<evidence type="ECO:0000256" key="2">
    <source>
        <dbReference type="ARBA" id="ARBA00001946"/>
    </source>
</evidence>
<feature type="domain" description="Nudix hydrolase" evidence="8">
    <location>
        <begin position="51"/>
        <end position="237"/>
    </location>
</feature>
<dbReference type="CDD" id="cd18870">
    <property type="entry name" value="NUDIX_AcylCoAdiphos_Nudt19"/>
    <property type="match status" value="1"/>
</dbReference>
<protein>
    <recommendedName>
        <fullName evidence="8">Nudix hydrolase domain-containing protein</fullName>
    </recommendedName>
</protein>
<dbReference type="InterPro" id="IPR015797">
    <property type="entry name" value="NUDIX_hydrolase-like_dom_sf"/>
</dbReference>
<keyword evidence="4" id="KW-0378">Hydrolase</keyword>
<organism evidence="9 10">
    <name type="scientific">Somion occarium</name>
    <dbReference type="NCBI Taxonomy" id="3059160"/>
    <lineage>
        <taxon>Eukaryota</taxon>
        <taxon>Fungi</taxon>
        <taxon>Dikarya</taxon>
        <taxon>Basidiomycota</taxon>
        <taxon>Agaricomycotina</taxon>
        <taxon>Agaricomycetes</taxon>
        <taxon>Polyporales</taxon>
        <taxon>Cerrenaceae</taxon>
        <taxon>Somion</taxon>
    </lineage>
</organism>
<keyword evidence="6" id="KW-0464">Manganese</keyword>
<dbReference type="EMBL" id="OZ037946">
    <property type="protein sequence ID" value="CAL1705651.1"/>
    <property type="molecule type" value="Genomic_DNA"/>
</dbReference>
<reference evidence="10" key="1">
    <citation type="submission" date="2024-04" db="EMBL/GenBank/DDBJ databases">
        <authorList>
            <person name="Shaw F."/>
            <person name="Minotto A."/>
        </authorList>
    </citation>
    <scope>NUCLEOTIDE SEQUENCE [LARGE SCALE GENOMIC DNA]</scope>
</reference>
<evidence type="ECO:0000256" key="3">
    <source>
        <dbReference type="ARBA" id="ARBA00022723"/>
    </source>
</evidence>
<evidence type="ECO:0000256" key="5">
    <source>
        <dbReference type="ARBA" id="ARBA00022842"/>
    </source>
</evidence>
<dbReference type="Proteomes" id="UP001497453">
    <property type="component" value="Chromosome 3"/>
</dbReference>
<gene>
    <name evidence="9" type="ORF">GFSPODELE1_LOCUS5517</name>
</gene>
<keyword evidence="3" id="KW-0479">Metal-binding</keyword>
<feature type="region of interest" description="Disordered" evidence="7">
    <location>
        <begin position="278"/>
        <end position="302"/>
    </location>
</feature>
<comment type="cofactor">
    <cofactor evidence="1">
        <name>Mn(2+)</name>
        <dbReference type="ChEBI" id="CHEBI:29035"/>
    </cofactor>
</comment>
<evidence type="ECO:0000256" key="4">
    <source>
        <dbReference type="ARBA" id="ARBA00022801"/>
    </source>
</evidence>
<dbReference type="Gene3D" id="3.90.79.10">
    <property type="entry name" value="Nucleoside Triphosphate Pyrophosphohydrolase"/>
    <property type="match status" value="1"/>
</dbReference>
<name>A0ABP1DCQ0_9APHY</name>
<evidence type="ECO:0000259" key="8">
    <source>
        <dbReference type="PROSITE" id="PS51462"/>
    </source>
</evidence>
<accession>A0ABP1DCQ0</accession>
<evidence type="ECO:0000256" key="1">
    <source>
        <dbReference type="ARBA" id="ARBA00001936"/>
    </source>
</evidence>
<keyword evidence="5" id="KW-0460">Magnesium</keyword>
<sequence length="341" mass="38414">MGMFRLYNFQQVLRIVKRPLERTVGLKNYLHVHNLVRTMSQGRSGSKPPGRPRPSASLIVVNPRNEVLLVHRNPNAGSFAKAHVFPGGNYDSTQDDSLIVTAVRETFEETGLLLVSSRKGTLPNDHVLDEARDAIHSRKLLLKDFLTQHELDIDERFLLPITQWVTPPTVPRRFHTQFYVVFLNAAGSIGFSSGDKEERLPTPDKSQEVIAARFVHPSAAIQEFKARKIALFPPQFYLLTTLSDILQGLNNTPDQRASVEELSRGPFGRMIINPRALPKDDQGRTTLTYEGDETRNGSPGRRHRSVITFTSGGLAANIDLQRNFDIFNEIEEHTFAQNAKL</sequence>